<evidence type="ECO:0000313" key="1">
    <source>
        <dbReference type="EMBL" id="MDB6373975.1"/>
    </source>
</evidence>
<dbReference type="EMBL" id="JAQMFO010000033">
    <property type="protein sequence ID" value="MDB6373975.1"/>
    <property type="molecule type" value="Genomic_DNA"/>
</dbReference>
<protein>
    <submittedName>
        <fullName evidence="1">Uncharacterized protein</fullName>
    </submittedName>
</protein>
<reference evidence="1" key="1">
    <citation type="submission" date="2023-01" db="EMBL/GenBank/DDBJ databases">
        <title>Genome sequencing of Photorhabdus bodei 09-20.</title>
        <authorList>
            <person name="Kalindamar S."/>
            <person name="Kumru S."/>
        </authorList>
    </citation>
    <scope>NUCLEOTIDE SEQUENCE</scope>
    <source>
        <strain evidence="1">09-20</strain>
    </source>
</reference>
<dbReference type="AlphaFoldDB" id="A0AAW6BMU3"/>
<dbReference type="RefSeq" id="WP_271867338.1">
    <property type="nucleotide sequence ID" value="NZ_JAQMFO010000033.1"/>
</dbReference>
<comment type="caution">
    <text evidence="1">The sequence shown here is derived from an EMBL/GenBank/DDBJ whole genome shotgun (WGS) entry which is preliminary data.</text>
</comment>
<organism evidence="1 2">
    <name type="scientific">Photorhabdus bodei</name>
    <dbReference type="NCBI Taxonomy" id="2029681"/>
    <lineage>
        <taxon>Bacteria</taxon>
        <taxon>Pseudomonadati</taxon>
        <taxon>Pseudomonadota</taxon>
        <taxon>Gammaproteobacteria</taxon>
        <taxon>Enterobacterales</taxon>
        <taxon>Morganellaceae</taxon>
        <taxon>Photorhabdus</taxon>
    </lineage>
</organism>
<accession>A0AAW6BMU3</accession>
<evidence type="ECO:0000313" key="2">
    <source>
        <dbReference type="Proteomes" id="UP001212996"/>
    </source>
</evidence>
<sequence>MSGGYNPCTGQREFAVSFSSNSPAELHLKLQMVEFTLRYLKVNDRNEKTISIFNLPNEDCAWSLVSNQTTGKFGLVKEIWGARNSFTEFDSLLNCLSYIQSLSDTDIIPESQLLANKRNLCSKREEVWQRNY</sequence>
<gene>
    <name evidence="1" type="ORF">PH362_19115</name>
</gene>
<name>A0AAW6BMU3_9GAMM</name>
<dbReference type="Proteomes" id="UP001212996">
    <property type="component" value="Unassembled WGS sequence"/>
</dbReference>
<proteinExistence type="predicted"/>